<dbReference type="EMBL" id="CP020442">
    <property type="protein sequence ID" value="AVI58316.1"/>
    <property type="molecule type" value="Genomic_DNA"/>
</dbReference>
<dbReference type="EMBL" id="CP020442">
    <property type="protein sequence ID" value="AVI58337.1"/>
    <property type="molecule type" value="Genomic_DNA"/>
</dbReference>
<proteinExistence type="predicted"/>
<evidence type="ECO:0000313" key="4">
    <source>
        <dbReference type="Proteomes" id="UP000191257"/>
    </source>
</evidence>
<dbReference type="KEGG" id="pye:A6J80_23640"/>
<accession>A0A2P1BU89</accession>
<reference evidence="4" key="1">
    <citation type="submission" date="2017-03" db="EMBL/GenBank/DDBJ databases">
        <title>FDA dAtabase for Regulatory Grade micrObial Sequences (FDA-ARGOS): Supporting development and validation of Infectious Disease Dx tests.</title>
        <authorList>
            <person name="Minogue T."/>
            <person name="Wolcott M."/>
            <person name="Wasieloski L."/>
            <person name="Aguilar W."/>
            <person name="Moore D."/>
            <person name="Tallon L."/>
            <person name="Sadzewicz L."/>
            <person name="Sengamalay N."/>
            <person name="Ott S."/>
            <person name="Godinez A."/>
            <person name="Nagaraj S."/>
            <person name="Nadendla S."/>
            <person name="Geyer C."/>
            <person name="Sichtig H."/>
        </authorList>
    </citation>
    <scope>NUCLEOTIDE SEQUENCE [LARGE SCALE GENOMIC DNA]</scope>
    <source>
        <strain evidence="4">FDAARGOS_252</strain>
    </source>
</reference>
<sequence length="61" mass="6085">MRHDGGSGAFGGVRWLRFGGGDGGRAQGFGGGRFSRAAALAVRCPASLARRPPDQGAAAKG</sequence>
<evidence type="ECO:0000313" key="2">
    <source>
        <dbReference type="EMBL" id="AVI58316.1"/>
    </source>
</evidence>
<dbReference type="EMBL" id="CP020442">
    <property type="protein sequence ID" value="AVI58266.1"/>
    <property type="molecule type" value="Genomic_DNA"/>
</dbReference>
<organism evidence="1 4">
    <name type="scientific">Paracoccus yeei</name>
    <dbReference type="NCBI Taxonomy" id="147645"/>
    <lineage>
        <taxon>Bacteria</taxon>
        <taxon>Pseudomonadati</taxon>
        <taxon>Pseudomonadota</taxon>
        <taxon>Alphaproteobacteria</taxon>
        <taxon>Rhodobacterales</taxon>
        <taxon>Paracoccaceae</taxon>
        <taxon>Paracoccus</taxon>
    </lineage>
</organism>
<name>A0A2P1BU89_9RHOB</name>
<gene>
    <name evidence="1" type="ORF">A6J80_23530</name>
    <name evidence="2" type="ORF">A6J80_23595</name>
    <name evidence="3" type="ORF">A6J80_23640</name>
</gene>
<dbReference type="KEGG" id="pye:A6J80_23595"/>
<evidence type="ECO:0000313" key="3">
    <source>
        <dbReference type="EMBL" id="AVI58337.1"/>
    </source>
</evidence>
<protein>
    <submittedName>
        <fullName evidence="1">Uncharacterized protein</fullName>
    </submittedName>
</protein>
<dbReference type="Proteomes" id="UP000191257">
    <property type="component" value="Chromosome"/>
</dbReference>
<reference evidence="1" key="2">
    <citation type="submission" date="2017-12" db="EMBL/GenBank/DDBJ databases">
        <title>FDA dAtabase for Regulatory Grade micrObial Sequences (FDA-ARGOS): Supporting development and validation of Infectious Disease Dx tests.</title>
        <authorList>
            <person name="Campos J."/>
            <person name="Goldberg B."/>
            <person name="Tallon L."/>
            <person name="Sadzewicz L."/>
            <person name="Sengamalay N."/>
            <person name="Ott S."/>
            <person name="Godinez A."/>
            <person name="Nagaraj S."/>
            <person name="Vyas G."/>
            <person name="Aluvathingal J."/>
            <person name="Nadendla S."/>
            <person name="Geyer C."/>
            <person name="Nandy P."/>
            <person name="Hobson J."/>
            <person name="Sichtig H."/>
        </authorList>
    </citation>
    <scope>NUCLEOTIDE SEQUENCE</scope>
    <source>
        <strain evidence="1">FDAARGOS_252</strain>
    </source>
</reference>
<dbReference type="KEGG" id="pye:A6J80_23530"/>
<keyword evidence="4" id="KW-1185">Reference proteome</keyword>
<evidence type="ECO:0000313" key="1">
    <source>
        <dbReference type="EMBL" id="AVI58266.1"/>
    </source>
</evidence>
<dbReference type="AlphaFoldDB" id="A0A2P1BU89"/>